<dbReference type="Proteomes" id="UP000290189">
    <property type="component" value="Unassembled WGS sequence"/>
</dbReference>
<feature type="signal peptide" evidence="4">
    <location>
        <begin position="1"/>
        <end position="20"/>
    </location>
</feature>
<dbReference type="SUPFAM" id="SSF49363">
    <property type="entry name" value="Purple acid phosphatase, N-terminal domain"/>
    <property type="match status" value="1"/>
</dbReference>
<dbReference type="InterPro" id="IPR041792">
    <property type="entry name" value="MPP_PAP"/>
</dbReference>
<dbReference type="InterPro" id="IPR004843">
    <property type="entry name" value="Calcineurin-like_PHP"/>
</dbReference>
<dbReference type="Pfam" id="PF14008">
    <property type="entry name" value="Metallophos_C"/>
    <property type="match status" value="1"/>
</dbReference>
<keyword evidence="3" id="KW-0325">Glycoprotein</keyword>
<keyword evidence="9" id="KW-0496">Mitochondrion</keyword>
<comment type="catalytic activity">
    <reaction evidence="4">
        <text>a phosphate monoester + H2O = an alcohol + phosphate</text>
        <dbReference type="Rhea" id="RHEA:15017"/>
        <dbReference type="ChEBI" id="CHEBI:15377"/>
        <dbReference type="ChEBI" id="CHEBI:30879"/>
        <dbReference type="ChEBI" id="CHEBI:43474"/>
        <dbReference type="ChEBI" id="CHEBI:67140"/>
        <dbReference type="EC" id="3.1.3.2"/>
    </reaction>
</comment>
<keyword evidence="10" id="KW-1185">Reference proteome</keyword>
<accession>A0A0G4ITD2</accession>
<dbReference type="STRING" id="37360.A0A0G4ITD2"/>
<dbReference type="Proteomes" id="UP000039324">
    <property type="component" value="Unassembled WGS sequence"/>
</dbReference>
<protein>
    <recommendedName>
        <fullName evidence="4">Purple acid phosphatase</fullName>
        <ecNumber evidence="4">3.1.3.2</ecNumber>
    </recommendedName>
</protein>
<name>A0A0G4ITD2_PLABS</name>
<keyword evidence="4" id="KW-0378">Hydrolase</keyword>
<gene>
    <name evidence="8" type="ORF">PBRA_006470</name>
    <name evidence="9" type="ORF">PLBR_LOCUS1657</name>
</gene>
<dbReference type="GO" id="GO:0046872">
    <property type="term" value="F:metal ion binding"/>
    <property type="evidence" value="ECO:0007669"/>
    <property type="project" value="InterPro"/>
</dbReference>
<dbReference type="PANTHER" id="PTHR45778:SF7">
    <property type="entry name" value="PURPLE ACID PHOSPHATASE"/>
    <property type="match status" value="1"/>
</dbReference>
<dbReference type="EMBL" id="OVEO01000002">
    <property type="protein sequence ID" value="SPQ94442.1"/>
    <property type="molecule type" value="Genomic_DNA"/>
</dbReference>
<dbReference type="Gene3D" id="3.60.21.10">
    <property type="match status" value="1"/>
</dbReference>
<comment type="subunit">
    <text evidence="1">Homodimer.</text>
</comment>
<feature type="chain" id="PRO_5034017827" description="Purple acid phosphatase" evidence="4">
    <location>
        <begin position="21"/>
        <end position="533"/>
    </location>
</feature>
<sequence>MTGAVVAFVALAGCAAVVAGAPASRHPDRVGVDPAVSLTLDKHVLQRSGERVVVSWAGVRSPSNADRVALYSPARAILEPHLHAPAKYRLANASASHYGTGSGSLLFTVLNLRADLVFAFVDGDNVVIGRSDPVAFADISEPLAPRWSFWSPNQYLFSWTSAATADPVVVIDDGVVVNATTVTYTRGDMCGAPAATVGWIDPGHIHRAVVSGVRPGSLVRYRFGSASGPLSEEMGFHVPSDRHARFFVFGDLGTADPDNSSSALWTEPVSLQTTRRVVDDAGGEFVLHIGDLSYALGYLSEWDAFHHQISPISSRMPYQVAVGNHEFDDDDSGGECGVPYSRRFPSTSGSNWYAFDAGPVHIVVMSTEEDFGVGSEQHEFLSGDLLGVDRRKTPWVIVAGHRPFYVDSTWDVGEMSDIVFATRLQRELGDLLHSARVDLAVWGHNHSYQRTCPVHNSTCTAGAPVHIVVGTAGCELTRNGRPTPPSWLARRIDAFGYGRVDASRTRLAFEFVRDDDGSVADRVTLSKDRVAVT</sequence>
<dbReference type="InterPro" id="IPR008963">
    <property type="entry name" value="Purple_acid_Pase-like_N"/>
</dbReference>
<dbReference type="OrthoDB" id="45007at2759"/>
<evidence type="ECO:0000259" key="6">
    <source>
        <dbReference type="Pfam" id="PF14008"/>
    </source>
</evidence>
<dbReference type="InterPro" id="IPR029052">
    <property type="entry name" value="Metallo-depent_PP-like"/>
</dbReference>
<dbReference type="InterPro" id="IPR025733">
    <property type="entry name" value="PAPs_C"/>
</dbReference>
<evidence type="ECO:0000256" key="1">
    <source>
        <dbReference type="ARBA" id="ARBA00011738"/>
    </source>
</evidence>
<proteinExistence type="inferred from homology"/>
<dbReference type="InterPro" id="IPR040974">
    <property type="entry name" value="Fn3_PAP"/>
</dbReference>
<keyword evidence="2 4" id="KW-0732">Signal</keyword>
<dbReference type="SUPFAM" id="SSF56300">
    <property type="entry name" value="Metallo-dependent phosphatases"/>
    <property type="match status" value="1"/>
</dbReference>
<dbReference type="Pfam" id="PF00149">
    <property type="entry name" value="Metallophos"/>
    <property type="match status" value="1"/>
</dbReference>
<evidence type="ECO:0000259" key="7">
    <source>
        <dbReference type="Pfam" id="PF17808"/>
    </source>
</evidence>
<evidence type="ECO:0000259" key="5">
    <source>
        <dbReference type="Pfam" id="PF00149"/>
    </source>
</evidence>
<evidence type="ECO:0000256" key="4">
    <source>
        <dbReference type="RuleBase" id="RU361203"/>
    </source>
</evidence>
<dbReference type="EMBL" id="CDSF01000084">
    <property type="protein sequence ID" value="CEO98356.1"/>
    <property type="molecule type" value="Genomic_DNA"/>
</dbReference>
<dbReference type="AlphaFoldDB" id="A0A0G4ITD2"/>
<geneLocation type="mitochondrion" evidence="9"/>
<feature type="domain" description="Purple acid phosphatase C-terminal" evidence="6">
    <location>
        <begin position="463"/>
        <end position="521"/>
    </location>
</feature>
<evidence type="ECO:0000256" key="3">
    <source>
        <dbReference type="ARBA" id="ARBA00023180"/>
    </source>
</evidence>
<feature type="domain" description="Purple acid phosphatase Fn3-like" evidence="7">
    <location>
        <begin position="55"/>
        <end position="137"/>
    </location>
</feature>
<dbReference type="PANTHER" id="PTHR45778">
    <property type="entry name" value="PURPLE ACID PHOSPHATASE-RELATED"/>
    <property type="match status" value="1"/>
</dbReference>
<evidence type="ECO:0000313" key="10">
    <source>
        <dbReference type="Proteomes" id="UP000039324"/>
    </source>
</evidence>
<reference evidence="8 10" key="1">
    <citation type="submission" date="2015-02" db="EMBL/GenBank/DDBJ databases">
        <authorList>
            <person name="Chooi Y.-H."/>
        </authorList>
    </citation>
    <scope>NUCLEOTIDE SEQUENCE [LARGE SCALE GENOMIC DNA]</scope>
    <source>
        <strain evidence="8">E3</strain>
    </source>
</reference>
<evidence type="ECO:0000313" key="9">
    <source>
        <dbReference type="EMBL" id="SPQ94442.1"/>
    </source>
</evidence>
<dbReference type="Pfam" id="PF17808">
    <property type="entry name" value="fn3_PAP"/>
    <property type="match status" value="1"/>
</dbReference>
<comment type="similarity">
    <text evidence="4">Belongs to the metallophosphoesterase superfamily. Purple acid phosphatase family.</text>
</comment>
<dbReference type="CDD" id="cd00839">
    <property type="entry name" value="MPP_PAPs"/>
    <property type="match status" value="1"/>
</dbReference>
<organism evidence="8 10">
    <name type="scientific">Plasmodiophora brassicae</name>
    <name type="common">Clubroot disease agent</name>
    <dbReference type="NCBI Taxonomy" id="37360"/>
    <lineage>
        <taxon>Eukaryota</taxon>
        <taxon>Sar</taxon>
        <taxon>Rhizaria</taxon>
        <taxon>Endomyxa</taxon>
        <taxon>Phytomyxea</taxon>
        <taxon>Plasmodiophorida</taxon>
        <taxon>Plasmodiophoridae</taxon>
        <taxon>Plasmodiophora</taxon>
    </lineage>
</organism>
<dbReference type="OMA" id="PMYIDST"/>
<evidence type="ECO:0000313" key="11">
    <source>
        <dbReference type="Proteomes" id="UP000290189"/>
    </source>
</evidence>
<evidence type="ECO:0000256" key="2">
    <source>
        <dbReference type="ARBA" id="ARBA00022729"/>
    </source>
</evidence>
<dbReference type="EC" id="3.1.3.2" evidence="4"/>
<dbReference type="GO" id="GO:0003993">
    <property type="term" value="F:acid phosphatase activity"/>
    <property type="evidence" value="ECO:0007669"/>
    <property type="project" value="UniProtKB-EC"/>
</dbReference>
<evidence type="ECO:0000313" key="8">
    <source>
        <dbReference type="EMBL" id="CEO98356.1"/>
    </source>
</evidence>
<reference evidence="9 11" key="2">
    <citation type="submission" date="2018-03" db="EMBL/GenBank/DDBJ databases">
        <authorList>
            <person name="Fogelqvist J."/>
        </authorList>
    </citation>
    <scope>NUCLEOTIDE SEQUENCE [LARGE SCALE GENOMIC DNA]</scope>
</reference>
<feature type="domain" description="Calcineurin-like phosphoesterase" evidence="5">
    <location>
        <begin position="245"/>
        <end position="448"/>
    </location>
</feature>